<proteinExistence type="predicted"/>
<dbReference type="EMBL" id="CM055745">
    <property type="protein sequence ID" value="KAJ7998314.1"/>
    <property type="molecule type" value="Genomic_DNA"/>
</dbReference>
<sequence>MNVMCGRVREQAGRPTAGTSKQEATGREVGERSPCNIHTANLAQGPFSWLQQHGESLAVGGTVEITGRI</sequence>
<keyword evidence="2" id="KW-1185">Reference proteome</keyword>
<accession>A0ACC2G3U6</accession>
<evidence type="ECO:0000313" key="2">
    <source>
        <dbReference type="Proteomes" id="UP001157502"/>
    </source>
</evidence>
<reference evidence="1" key="1">
    <citation type="submission" date="2021-05" db="EMBL/GenBank/DDBJ databases">
        <authorList>
            <person name="Pan Q."/>
            <person name="Jouanno E."/>
            <person name="Zahm M."/>
            <person name="Klopp C."/>
            <person name="Cabau C."/>
            <person name="Louis A."/>
            <person name="Berthelot C."/>
            <person name="Parey E."/>
            <person name="Roest Crollius H."/>
            <person name="Montfort J."/>
            <person name="Robinson-Rechavi M."/>
            <person name="Bouchez O."/>
            <person name="Lampietro C."/>
            <person name="Lopez Roques C."/>
            <person name="Donnadieu C."/>
            <person name="Postlethwait J."/>
            <person name="Bobe J."/>
            <person name="Dillon D."/>
            <person name="Chandos A."/>
            <person name="von Hippel F."/>
            <person name="Guiguen Y."/>
        </authorList>
    </citation>
    <scope>NUCLEOTIDE SEQUENCE</scope>
    <source>
        <strain evidence="1">YG-Jan2019</strain>
    </source>
</reference>
<organism evidence="1 2">
    <name type="scientific">Dallia pectoralis</name>
    <name type="common">Alaska blackfish</name>
    <dbReference type="NCBI Taxonomy" id="75939"/>
    <lineage>
        <taxon>Eukaryota</taxon>
        <taxon>Metazoa</taxon>
        <taxon>Chordata</taxon>
        <taxon>Craniata</taxon>
        <taxon>Vertebrata</taxon>
        <taxon>Euteleostomi</taxon>
        <taxon>Actinopterygii</taxon>
        <taxon>Neopterygii</taxon>
        <taxon>Teleostei</taxon>
        <taxon>Protacanthopterygii</taxon>
        <taxon>Esociformes</taxon>
        <taxon>Umbridae</taxon>
        <taxon>Dallia</taxon>
    </lineage>
</organism>
<comment type="caution">
    <text evidence="1">The sequence shown here is derived from an EMBL/GenBank/DDBJ whole genome shotgun (WGS) entry which is preliminary data.</text>
</comment>
<protein>
    <submittedName>
        <fullName evidence="1">Uncharacterized protein</fullName>
    </submittedName>
</protein>
<name>A0ACC2G3U6_DALPE</name>
<dbReference type="Proteomes" id="UP001157502">
    <property type="component" value="Chromosome 18"/>
</dbReference>
<evidence type="ECO:0000313" key="1">
    <source>
        <dbReference type="EMBL" id="KAJ7998314.1"/>
    </source>
</evidence>
<gene>
    <name evidence="1" type="ORF">DPEC_G00221410</name>
</gene>